<dbReference type="PANTHER" id="PTHR13504">
    <property type="entry name" value="FIDO DOMAIN-CONTAINING PROTEIN DDB_G0283145"/>
    <property type="match status" value="1"/>
</dbReference>
<dbReference type="EMBL" id="JBBYHR010000007">
    <property type="protein sequence ID" value="MEL1245254.1"/>
    <property type="molecule type" value="Genomic_DNA"/>
</dbReference>
<name>A0ABU9HYK5_9FLAO</name>
<dbReference type="SUPFAM" id="SSF140931">
    <property type="entry name" value="Fic-like"/>
    <property type="match status" value="1"/>
</dbReference>
<feature type="domain" description="Fido" evidence="1">
    <location>
        <begin position="97"/>
        <end position="249"/>
    </location>
</feature>
<dbReference type="RefSeq" id="WP_341697567.1">
    <property type="nucleotide sequence ID" value="NZ_JBBYHR010000007.1"/>
</dbReference>
<dbReference type="Pfam" id="PF02661">
    <property type="entry name" value="Fic"/>
    <property type="match status" value="1"/>
</dbReference>
<dbReference type="PANTHER" id="PTHR13504:SF38">
    <property type="entry name" value="FIDO DOMAIN-CONTAINING PROTEIN"/>
    <property type="match status" value="1"/>
</dbReference>
<proteinExistence type="predicted"/>
<evidence type="ECO:0000313" key="3">
    <source>
        <dbReference type="Proteomes" id="UP001464555"/>
    </source>
</evidence>
<protein>
    <submittedName>
        <fullName evidence="2">Fic family protein</fullName>
    </submittedName>
</protein>
<dbReference type="PROSITE" id="PS51459">
    <property type="entry name" value="FIDO"/>
    <property type="match status" value="1"/>
</dbReference>
<dbReference type="Proteomes" id="UP001464555">
    <property type="component" value="Unassembled WGS sequence"/>
</dbReference>
<sequence length="450" mass="52699">MGYKDVKHAIDTLREKIETHGKLSEDQKKKINYKFRLEWNYNSNSMEGNTLTVEETRSIMVGNVDIHQKPIKDVIEMKGHDEVISDIIKIGKGQLRLSEKRIKDIHSGIMYEDNEDDRKKIGQWKAVNNYIINRKGERYDFLSHEEVVFAIHDLLNRTNADIDMLISQKKNAKHPIDIAFQFHLEFLNIHPFYDGNGRTARILTNLILIAFGYPPFWITEKERDSYYSYLADIQGYGGSVGLLDEYMANLILRSQQLVMDAIEGKDIEGDDDLQKEISILKRQLEGEKFTKSPKIFYEIFQHSEANIWPEIEGLLNSFNDFFDDNKTFRYVNHIKELVEKQTLAAMFQSSKHPDTPKIFGHDIYETDIFKIKWENRRYGLKNAKNVSEYTIAFNLLFDAKSYSIDIEINDTPIFELYYAYNEFPDKVTIKELKKVLGKKLLENIKSSIKN</sequence>
<accession>A0ABU9HYK5</accession>
<dbReference type="InterPro" id="IPR036597">
    <property type="entry name" value="Fido-like_dom_sf"/>
</dbReference>
<dbReference type="InterPro" id="IPR003812">
    <property type="entry name" value="Fido"/>
</dbReference>
<dbReference type="Gene3D" id="1.10.3290.10">
    <property type="entry name" value="Fido-like domain"/>
    <property type="match status" value="1"/>
</dbReference>
<keyword evidence="3" id="KW-1185">Reference proteome</keyword>
<evidence type="ECO:0000313" key="2">
    <source>
        <dbReference type="EMBL" id="MEL1245254.1"/>
    </source>
</evidence>
<organism evidence="2 3">
    <name type="scientific">Flavobacterium arundinis</name>
    <dbReference type="NCBI Taxonomy" id="3139143"/>
    <lineage>
        <taxon>Bacteria</taxon>
        <taxon>Pseudomonadati</taxon>
        <taxon>Bacteroidota</taxon>
        <taxon>Flavobacteriia</taxon>
        <taxon>Flavobacteriales</taxon>
        <taxon>Flavobacteriaceae</taxon>
        <taxon>Flavobacterium</taxon>
    </lineage>
</organism>
<evidence type="ECO:0000259" key="1">
    <source>
        <dbReference type="PROSITE" id="PS51459"/>
    </source>
</evidence>
<reference evidence="2 3" key="1">
    <citation type="submission" date="2024-04" db="EMBL/GenBank/DDBJ databases">
        <title>Flavobacterium sp. DGU11 16S ribosomal RNA gene Genome sequencing and assembly.</title>
        <authorList>
            <person name="Park S."/>
        </authorList>
    </citation>
    <scope>NUCLEOTIDE SEQUENCE [LARGE SCALE GENOMIC DNA]</scope>
    <source>
        <strain evidence="2 3">DGU11</strain>
    </source>
</reference>
<comment type="caution">
    <text evidence="2">The sequence shown here is derived from an EMBL/GenBank/DDBJ whole genome shotgun (WGS) entry which is preliminary data.</text>
</comment>
<dbReference type="InterPro" id="IPR040198">
    <property type="entry name" value="Fido_containing"/>
</dbReference>
<gene>
    <name evidence="2" type="ORF">AAEO56_13340</name>
</gene>